<reference evidence="3" key="1">
    <citation type="journal article" date="2019" name="Int. J. Syst. Evol. Microbiol.">
        <title>The Global Catalogue of Microorganisms (GCM) 10K type strain sequencing project: providing services to taxonomists for standard genome sequencing and annotation.</title>
        <authorList>
            <consortium name="The Broad Institute Genomics Platform"/>
            <consortium name="The Broad Institute Genome Sequencing Center for Infectious Disease"/>
            <person name="Wu L."/>
            <person name="Ma J."/>
        </authorList>
    </citation>
    <scope>NUCLEOTIDE SEQUENCE [LARGE SCALE GENOMIC DNA]</scope>
    <source>
        <strain evidence="3">CCUG 43111</strain>
    </source>
</reference>
<sequence>MLFTFSTGVYGLPMIELAATVNRIFGSPLGQLAFFAFGLIRVGGALFASVHPRQSPSEDNEGAGQRYRRFAMACVGVLVVSLFIVFACVKHAANREIDAALHSGVVSVLIDDVALQQPETFVKALANPCATGFHRSHPETKHDVLILTRSGVLTLKIGQDSRVASDYWIFYPDFWLTQTNEVRRACNTGLLLE</sequence>
<gene>
    <name evidence="2" type="ORF">ACFPQ5_12975</name>
</gene>
<name>A0ABW0MLI0_9BURK</name>
<feature type="transmembrane region" description="Helical" evidence="1">
    <location>
        <begin position="32"/>
        <end position="50"/>
    </location>
</feature>
<evidence type="ECO:0000256" key="1">
    <source>
        <dbReference type="SAM" id="Phobius"/>
    </source>
</evidence>
<dbReference type="Proteomes" id="UP001596101">
    <property type="component" value="Unassembled WGS sequence"/>
</dbReference>
<feature type="transmembrane region" description="Helical" evidence="1">
    <location>
        <begin position="70"/>
        <end position="89"/>
    </location>
</feature>
<evidence type="ECO:0000313" key="2">
    <source>
        <dbReference type="EMBL" id="MFC5479115.1"/>
    </source>
</evidence>
<keyword evidence="1" id="KW-0472">Membrane</keyword>
<protein>
    <submittedName>
        <fullName evidence="2">Uncharacterized protein</fullName>
    </submittedName>
</protein>
<comment type="caution">
    <text evidence="2">The sequence shown here is derived from an EMBL/GenBank/DDBJ whole genome shotgun (WGS) entry which is preliminary data.</text>
</comment>
<evidence type="ECO:0000313" key="3">
    <source>
        <dbReference type="Proteomes" id="UP001596101"/>
    </source>
</evidence>
<dbReference type="EMBL" id="JBHSMR010000013">
    <property type="protein sequence ID" value="MFC5479115.1"/>
    <property type="molecule type" value="Genomic_DNA"/>
</dbReference>
<dbReference type="RefSeq" id="WP_379756026.1">
    <property type="nucleotide sequence ID" value="NZ_JBHSMR010000013.1"/>
</dbReference>
<keyword evidence="1" id="KW-1133">Transmembrane helix</keyword>
<proteinExistence type="predicted"/>
<organism evidence="2 3">
    <name type="scientific">Massilia suwonensis</name>
    <dbReference type="NCBI Taxonomy" id="648895"/>
    <lineage>
        <taxon>Bacteria</taxon>
        <taxon>Pseudomonadati</taxon>
        <taxon>Pseudomonadota</taxon>
        <taxon>Betaproteobacteria</taxon>
        <taxon>Burkholderiales</taxon>
        <taxon>Oxalobacteraceae</taxon>
        <taxon>Telluria group</taxon>
        <taxon>Massilia</taxon>
    </lineage>
</organism>
<accession>A0ABW0MLI0</accession>
<keyword evidence="1" id="KW-0812">Transmembrane</keyword>
<keyword evidence="3" id="KW-1185">Reference proteome</keyword>